<sequence length="53" mass="5966">MKKNKDNSFSERIERLLNAAKAGSYVTPNHVNGIPEHDFSTMTDDITVYASHN</sequence>
<reference evidence="1 2" key="1">
    <citation type="submission" date="2016-11" db="EMBL/GenBank/DDBJ databases">
        <authorList>
            <person name="Jaros S."/>
            <person name="Januszkiewicz K."/>
            <person name="Wedrychowicz H."/>
        </authorList>
    </citation>
    <scope>NUCLEOTIDE SEQUENCE [LARGE SCALE GENOMIC DNA]</scope>
    <source>
        <strain evidence="1">NVI 5450</strain>
    </source>
</reference>
<proteinExistence type="predicted"/>
<dbReference type="RefSeq" id="WP_175545905.1">
    <property type="nucleotide sequence ID" value="NZ_FPLD01000131.1"/>
</dbReference>
<protein>
    <submittedName>
        <fullName evidence="1">2,3-diketo-L-gulonate reductase-3-dehydro-L-gulonate 2-dehydrogenase</fullName>
    </submittedName>
</protein>
<evidence type="ECO:0000313" key="2">
    <source>
        <dbReference type="Proteomes" id="UP000183794"/>
    </source>
</evidence>
<dbReference type="EMBL" id="FPLD01000131">
    <property type="protein sequence ID" value="SGZ17308.1"/>
    <property type="molecule type" value="Genomic_DNA"/>
</dbReference>
<gene>
    <name evidence="1" type="ORF">NVI5450_4499</name>
</gene>
<accession>A0A1L0C9J4</accession>
<dbReference type="Proteomes" id="UP000183794">
    <property type="component" value="Unassembled WGS sequence"/>
</dbReference>
<organism evidence="1 2">
    <name type="scientific">Moritella viscosa</name>
    <dbReference type="NCBI Taxonomy" id="80854"/>
    <lineage>
        <taxon>Bacteria</taxon>
        <taxon>Pseudomonadati</taxon>
        <taxon>Pseudomonadota</taxon>
        <taxon>Gammaproteobacteria</taxon>
        <taxon>Alteromonadales</taxon>
        <taxon>Moritellaceae</taxon>
        <taxon>Moritella</taxon>
    </lineage>
</organism>
<evidence type="ECO:0000313" key="1">
    <source>
        <dbReference type="EMBL" id="SGZ17308.1"/>
    </source>
</evidence>
<dbReference type="AlphaFoldDB" id="A0A1L0C9J4"/>
<name>A0A1L0C9J4_9GAMM</name>